<dbReference type="AlphaFoldDB" id="E5XPW2"/>
<keyword evidence="3" id="KW-1185">Reference proteome</keyword>
<dbReference type="RefSeq" id="WP_007469140.1">
    <property type="nucleotide sequence ID" value="NZ_KI391953.1"/>
</dbReference>
<name>E5XPW2_SEGRC</name>
<dbReference type="Pfam" id="PF01861">
    <property type="entry name" value="BpsA_C"/>
    <property type="match status" value="1"/>
</dbReference>
<dbReference type="InterPro" id="IPR002723">
    <property type="entry name" value="BpsA_C"/>
</dbReference>
<organism evidence="2 3">
    <name type="scientific">Segniliparus rugosus (strain ATCC BAA-974 / DSM 45345 / CCUG 50838 / CIP 108380 / JCM 13579 / CDC 945)</name>
    <dbReference type="NCBI Taxonomy" id="679197"/>
    <lineage>
        <taxon>Bacteria</taxon>
        <taxon>Bacillati</taxon>
        <taxon>Actinomycetota</taxon>
        <taxon>Actinomycetes</taxon>
        <taxon>Mycobacteriales</taxon>
        <taxon>Segniliparaceae</taxon>
        <taxon>Segniliparus</taxon>
    </lineage>
</organism>
<protein>
    <recommendedName>
        <fullName evidence="1">N(4)-bis(aminopropyl)spermidine synthase C-terminal domain-containing protein</fullName>
    </recommendedName>
</protein>
<dbReference type="Proteomes" id="UP000004816">
    <property type="component" value="Unassembled WGS sequence"/>
</dbReference>
<accession>E5XPW2</accession>
<dbReference type="SUPFAM" id="SSF53335">
    <property type="entry name" value="S-adenosyl-L-methionine-dependent methyltransferases"/>
    <property type="match status" value="1"/>
</dbReference>
<dbReference type="EMBL" id="ACZI02000001">
    <property type="protein sequence ID" value="EFV13613.1"/>
    <property type="molecule type" value="Genomic_DNA"/>
</dbReference>
<evidence type="ECO:0000259" key="1">
    <source>
        <dbReference type="Pfam" id="PF01861"/>
    </source>
</evidence>
<sequence length="510" mass="55065">MSWDSLPEVQGGLAEFMRERGVEARSYLAALERLAQGPATTQELIDASALSRHGVEQLLRAAGAQAPPGGAGAWSLPSEAEAQRQALLGRSSEGPAETAVLDETVLDETVLDEIKDAQRRAPKANRHLDHVSATAQTALARARWLAERFWLGGARILFVGDHDLTSLAVARLCPGAEIAVVDVDEALVEFLAAELSARGAKFRARHADLRHRFPADLEGWADLFVTDPPYTPEGVALFCARGAQGLRSLARGRGVLAYGYGEDQPALGLAVQKAILGLDCLVEELVPDFNRYHGAQAIGSASDWHVLRFAPSAAKKIERAAREAPKTIYSHGRQSVESGGAAPASRDLRKQDASALFRALLWEGGERVELLVDNNHPDLRDAKSQARLSDDVAGKWSLRFRKSVPDSASAVVEAVAVERPNPRSLVLHRPHGKLKNVLREARILADPGMIRPVLTKNQAREFVCDALGSVPEWGSELGECLVGDAPRAALRALLRALEHAEPQSREEGPA</sequence>
<dbReference type="STRING" id="679197.HMPREF9336_01534"/>
<gene>
    <name evidence="2" type="ORF">HMPREF9336_01534</name>
</gene>
<evidence type="ECO:0000313" key="2">
    <source>
        <dbReference type="EMBL" id="EFV13613.1"/>
    </source>
</evidence>
<evidence type="ECO:0000313" key="3">
    <source>
        <dbReference type="Proteomes" id="UP000004816"/>
    </source>
</evidence>
<dbReference type="Gene3D" id="3.40.50.150">
    <property type="entry name" value="Vaccinia Virus protein VP39"/>
    <property type="match status" value="1"/>
</dbReference>
<dbReference type="InterPro" id="IPR029063">
    <property type="entry name" value="SAM-dependent_MTases_sf"/>
</dbReference>
<reference evidence="2 3" key="1">
    <citation type="journal article" date="2011" name="Stand. Genomic Sci.">
        <title>High quality draft genome sequence of Segniliparus rugosus CDC 945(T)= (ATCC BAA-974(T)).</title>
        <authorList>
            <person name="Earl A.M."/>
            <person name="Desjardins C.A."/>
            <person name="Fitzgerald M.G."/>
            <person name="Arachchi H.M."/>
            <person name="Zeng Q."/>
            <person name="Mehta T."/>
            <person name="Griggs A."/>
            <person name="Birren B.W."/>
            <person name="Toney N.C."/>
            <person name="Carr J."/>
            <person name="Posey J."/>
            <person name="Butler W.R."/>
        </authorList>
    </citation>
    <scope>NUCLEOTIDE SEQUENCE [LARGE SCALE GENOMIC DNA]</scope>
    <source>
        <strain evidence="3">ATCC BAA-974 / DSM 45345 / CCUG 50838 / CIP 108380 / JCM 13579 / CDC 945</strain>
    </source>
</reference>
<dbReference type="HOGENOM" id="CLU_524440_0_0_11"/>
<dbReference type="eggNOG" id="COG1568">
    <property type="taxonomic scope" value="Bacteria"/>
</dbReference>
<feature type="domain" description="N(4)-bis(aminopropyl)spermidine synthase C-terminal" evidence="1">
    <location>
        <begin position="112"/>
        <end position="307"/>
    </location>
</feature>
<proteinExistence type="predicted"/>
<comment type="caution">
    <text evidence="2">The sequence shown here is derived from an EMBL/GenBank/DDBJ whole genome shotgun (WGS) entry which is preliminary data.</text>
</comment>